<evidence type="ECO:0000256" key="9">
    <source>
        <dbReference type="ARBA" id="ARBA00022679"/>
    </source>
</evidence>
<keyword evidence="6" id="KW-0004">4Fe-4S</keyword>
<evidence type="ECO:0000256" key="7">
    <source>
        <dbReference type="ARBA" id="ARBA00022490"/>
    </source>
</evidence>
<dbReference type="InParanoid" id="A0LJF2"/>
<keyword evidence="8 19" id="KW-0597">Phosphoprotein</keyword>
<dbReference type="SUPFAM" id="SSF52172">
    <property type="entry name" value="CheY-like"/>
    <property type="match status" value="1"/>
</dbReference>
<dbReference type="PANTHER" id="PTHR24421:SF10">
    <property type="entry name" value="NITRATE_NITRITE SENSOR PROTEIN NARQ"/>
    <property type="match status" value="1"/>
</dbReference>
<dbReference type="GO" id="GO:0046872">
    <property type="term" value="F:metal ion binding"/>
    <property type="evidence" value="ECO:0007669"/>
    <property type="project" value="UniProtKB-KW"/>
</dbReference>
<dbReference type="EC" id="2.7.13.3" evidence="4"/>
<dbReference type="PRINTS" id="PR00344">
    <property type="entry name" value="BCTRLSENSOR"/>
</dbReference>
<evidence type="ECO:0000259" key="23">
    <source>
        <dbReference type="PROSITE" id="PS50113"/>
    </source>
</evidence>
<dbReference type="Gene3D" id="3.30.565.10">
    <property type="entry name" value="Histidine kinase-like ATPase, C-terminal domain"/>
    <property type="match status" value="1"/>
</dbReference>
<dbReference type="Pfam" id="PF13426">
    <property type="entry name" value="PAS_9"/>
    <property type="match status" value="1"/>
</dbReference>
<dbReference type="InterPro" id="IPR035965">
    <property type="entry name" value="PAS-like_dom_sf"/>
</dbReference>
<dbReference type="InterPro" id="IPR036890">
    <property type="entry name" value="HATPase_C_sf"/>
</dbReference>
<dbReference type="KEGG" id="sfu:Sfum_1869"/>
<dbReference type="Gene3D" id="1.20.5.1930">
    <property type="match status" value="1"/>
</dbReference>
<dbReference type="CDD" id="cd00156">
    <property type="entry name" value="REC"/>
    <property type="match status" value="1"/>
</dbReference>
<evidence type="ECO:0000256" key="2">
    <source>
        <dbReference type="ARBA" id="ARBA00001966"/>
    </source>
</evidence>
<feature type="modified residue" description="4-aspartylphosphate" evidence="19">
    <location>
        <position position="59"/>
    </location>
</feature>
<keyword evidence="10" id="KW-0479">Metal-binding</keyword>
<dbReference type="STRING" id="335543.Sfum_1869"/>
<keyword evidence="7" id="KW-0963">Cytoplasm</keyword>
<keyword evidence="15" id="KW-0902">Two-component regulatory system</keyword>
<dbReference type="FunCoup" id="A0LJF2">
    <property type="interactions" value="124"/>
</dbReference>
<dbReference type="InterPro" id="IPR050482">
    <property type="entry name" value="Sensor_HK_TwoCompSys"/>
</dbReference>
<keyword evidence="25" id="KW-1185">Reference proteome</keyword>
<evidence type="ECO:0000256" key="18">
    <source>
        <dbReference type="ARBA" id="ARBA00030800"/>
    </source>
</evidence>
<dbReference type="Pfam" id="PF00072">
    <property type="entry name" value="Response_reg"/>
    <property type="match status" value="1"/>
</dbReference>
<feature type="domain" description="Response regulatory" evidence="22">
    <location>
        <begin position="7"/>
        <end position="124"/>
    </location>
</feature>
<dbReference type="InterPro" id="IPR003594">
    <property type="entry name" value="HATPase_dom"/>
</dbReference>
<dbReference type="InterPro" id="IPR000700">
    <property type="entry name" value="PAS-assoc_C"/>
</dbReference>
<feature type="domain" description="Histidine kinase" evidence="21">
    <location>
        <begin position="459"/>
        <end position="552"/>
    </location>
</feature>
<dbReference type="CDD" id="cd16917">
    <property type="entry name" value="HATPase_UhpB-NarQ-NarX-like"/>
    <property type="match status" value="1"/>
</dbReference>
<keyword evidence="11" id="KW-0547">Nucleotide-binding</keyword>
<evidence type="ECO:0000256" key="4">
    <source>
        <dbReference type="ARBA" id="ARBA00012438"/>
    </source>
</evidence>
<comment type="subcellular location">
    <subcellularLocation>
        <location evidence="3">Cytoplasm</location>
    </subcellularLocation>
</comment>
<dbReference type="EMBL" id="CP000478">
    <property type="protein sequence ID" value="ABK17554.1"/>
    <property type="molecule type" value="Genomic_DNA"/>
</dbReference>
<keyword evidence="9" id="KW-0808">Transferase</keyword>
<dbReference type="Gene3D" id="3.40.50.2300">
    <property type="match status" value="1"/>
</dbReference>
<dbReference type="GO" id="GO:0051539">
    <property type="term" value="F:4 iron, 4 sulfur cluster binding"/>
    <property type="evidence" value="ECO:0007669"/>
    <property type="project" value="UniProtKB-KW"/>
</dbReference>
<evidence type="ECO:0000256" key="3">
    <source>
        <dbReference type="ARBA" id="ARBA00004496"/>
    </source>
</evidence>
<accession>A0LJF2</accession>
<name>A0LJF2_SYNFM</name>
<comment type="cofactor">
    <cofactor evidence="2">
        <name>[4Fe-4S] cluster</name>
        <dbReference type="ChEBI" id="CHEBI:49883"/>
    </cofactor>
</comment>
<evidence type="ECO:0000256" key="1">
    <source>
        <dbReference type="ARBA" id="ARBA00000085"/>
    </source>
</evidence>
<dbReference type="GO" id="GO:0016020">
    <property type="term" value="C:membrane"/>
    <property type="evidence" value="ECO:0007669"/>
    <property type="project" value="InterPro"/>
</dbReference>
<evidence type="ECO:0000259" key="21">
    <source>
        <dbReference type="PROSITE" id="PS50109"/>
    </source>
</evidence>
<evidence type="ECO:0000256" key="12">
    <source>
        <dbReference type="ARBA" id="ARBA00022777"/>
    </source>
</evidence>
<reference evidence="24 25" key="1">
    <citation type="submission" date="2006-10" db="EMBL/GenBank/DDBJ databases">
        <title>Complete sequence of Syntrophobacter fumaroxidans MPOB.</title>
        <authorList>
            <consortium name="US DOE Joint Genome Institute"/>
            <person name="Copeland A."/>
            <person name="Lucas S."/>
            <person name="Lapidus A."/>
            <person name="Barry K."/>
            <person name="Detter J.C."/>
            <person name="Glavina del Rio T."/>
            <person name="Hammon N."/>
            <person name="Israni S."/>
            <person name="Pitluck S."/>
            <person name="Goltsman E.G."/>
            <person name="Martinez M."/>
            <person name="Schmutz J."/>
            <person name="Larimer F."/>
            <person name="Land M."/>
            <person name="Hauser L."/>
            <person name="Kyrpides N."/>
            <person name="Kim E."/>
            <person name="Boone D.R."/>
            <person name="Brockman F."/>
            <person name="Culley D."/>
            <person name="Ferry J."/>
            <person name="Gunsalus R."/>
            <person name="McInerney M.J."/>
            <person name="Morrison M."/>
            <person name="Plugge C."/>
            <person name="Rohlin L."/>
            <person name="Scholten J."/>
            <person name="Sieber J."/>
            <person name="Stams A.J.M."/>
            <person name="Worm P."/>
            <person name="Henstra A.M."/>
            <person name="Richardson P."/>
        </authorList>
    </citation>
    <scope>NUCLEOTIDE SEQUENCE [LARGE SCALE GENOMIC DNA]</scope>
    <source>
        <strain evidence="25">DSM 10017 / MPOB</strain>
    </source>
</reference>
<dbReference type="InterPro" id="IPR004358">
    <property type="entry name" value="Sig_transdc_His_kin-like_C"/>
</dbReference>
<evidence type="ECO:0000256" key="20">
    <source>
        <dbReference type="SAM" id="Coils"/>
    </source>
</evidence>
<dbReference type="GO" id="GO:0046983">
    <property type="term" value="F:protein dimerization activity"/>
    <property type="evidence" value="ECO:0007669"/>
    <property type="project" value="InterPro"/>
</dbReference>
<keyword evidence="13" id="KW-0067">ATP-binding</keyword>
<dbReference type="OrthoDB" id="5421862at2"/>
<evidence type="ECO:0000256" key="13">
    <source>
        <dbReference type="ARBA" id="ARBA00022840"/>
    </source>
</evidence>
<dbReference type="InterPro" id="IPR001789">
    <property type="entry name" value="Sig_transdc_resp-reg_receiver"/>
</dbReference>
<dbReference type="PROSITE" id="PS50113">
    <property type="entry name" value="PAC"/>
    <property type="match status" value="1"/>
</dbReference>
<dbReference type="Gene3D" id="3.30.450.20">
    <property type="entry name" value="PAS domain"/>
    <property type="match status" value="1"/>
</dbReference>
<dbReference type="AlphaFoldDB" id="A0LJF2"/>
<evidence type="ECO:0000256" key="8">
    <source>
        <dbReference type="ARBA" id="ARBA00022553"/>
    </source>
</evidence>
<keyword evidence="20" id="KW-0175">Coiled coil</keyword>
<keyword evidence="14" id="KW-0408">Iron</keyword>
<evidence type="ECO:0000313" key="25">
    <source>
        <dbReference type="Proteomes" id="UP000001784"/>
    </source>
</evidence>
<evidence type="ECO:0000256" key="16">
    <source>
        <dbReference type="ARBA" id="ARBA00023014"/>
    </source>
</evidence>
<dbReference type="SUPFAM" id="SSF55874">
    <property type="entry name" value="ATPase domain of HSP90 chaperone/DNA topoisomerase II/histidine kinase"/>
    <property type="match status" value="1"/>
</dbReference>
<keyword evidence="12 24" id="KW-0418">Kinase</keyword>
<evidence type="ECO:0000256" key="17">
    <source>
        <dbReference type="ARBA" id="ARBA00024827"/>
    </source>
</evidence>
<protein>
    <recommendedName>
        <fullName evidence="5">Oxygen sensor histidine kinase NreB</fullName>
        <ecNumber evidence="4">2.7.13.3</ecNumber>
    </recommendedName>
    <alternativeName>
        <fullName evidence="18">Nitrogen regulation protein B</fullName>
    </alternativeName>
</protein>
<proteinExistence type="predicted"/>
<dbReference type="PROSITE" id="PS50109">
    <property type="entry name" value="HIS_KIN"/>
    <property type="match status" value="1"/>
</dbReference>
<evidence type="ECO:0000256" key="10">
    <source>
        <dbReference type="ARBA" id="ARBA00022723"/>
    </source>
</evidence>
<gene>
    <name evidence="24" type="ordered locus">Sfum_1869</name>
</gene>
<dbReference type="SUPFAM" id="SSF55785">
    <property type="entry name" value="PYP-like sensor domain (PAS domain)"/>
    <property type="match status" value="1"/>
</dbReference>
<dbReference type="InterPro" id="IPR005467">
    <property type="entry name" value="His_kinase_dom"/>
</dbReference>
<dbReference type="SMART" id="SM00448">
    <property type="entry name" value="REC"/>
    <property type="match status" value="1"/>
</dbReference>
<comment type="catalytic activity">
    <reaction evidence="1">
        <text>ATP + protein L-histidine = ADP + protein N-phospho-L-histidine.</text>
        <dbReference type="EC" id="2.7.13.3"/>
    </reaction>
</comment>
<keyword evidence="16" id="KW-0411">Iron-sulfur</keyword>
<sequence>MDVDRTRVLLIEDDEDDFVLVRDMLSEVTFSRYELEWVRTFDAALETILQCRHDVCLLDYLLGDRNGLDLLQEAIARGCRFPIIFLTGYGNYEIDLKAMKSGAADYLVKGQLTGPILERSIRYAVERKQAEEELTKYRQHLEKLVEERTRQHVEARADAERRAAEAEEGRRILHALMDYVPTGIAIADASDLTIRAVSNYALELQTRLYDHPGDANDLKDPAQWILYGPDGRTRLNTEELPLVRATRDGTVIIDEELIMGHPGGEQIPTMCNAGPILDNKGNITGGISTWRDISVLKAAQDVLRKANDELERRVEERTEELVQALESLNRSKGQLRFLSAQLLKAQEEERRRIARELHDSIGSALSAIKFSLANTMEQMRKGKTDPETFVTLMNMTQNAIDESRRLMTDLRPSILDDLGIVVTVRWFCRQCRQVYTAVDIEELIDIEEEDVPEPLKIVIFRILQEALNNMAKYSRASQATVCLEKTHERIQLTIEDNGIGFDPDSMISKDESTRGLGLTSMKERAELSGGRFQITSAPSRGTTVSVTWPLARI</sequence>
<evidence type="ECO:0000256" key="6">
    <source>
        <dbReference type="ARBA" id="ARBA00022485"/>
    </source>
</evidence>
<organism evidence="24 25">
    <name type="scientific">Syntrophobacter fumaroxidans (strain DSM 10017 / MPOB)</name>
    <dbReference type="NCBI Taxonomy" id="335543"/>
    <lineage>
        <taxon>Bacteria</taxon>
        <taxon>Pseudomonadati</taxon>
        <taxon>Thermodesulfobacteriota</taxon>
        <taxon>Syntrophobacteria</taxon>
        <taxon>Syntrophobacterales</taxon>
        <taxon>Syntrophobacteraceae</taxon>
        <taxon>Syntrophobacter</taxon>
    </lineage>
</organism>
<evidence type="ECO:0000313" key="24">
    <source>
        <dbReference type="EMBL" id="ABK17554.1"/>
    </source>
</evidence>
<feature type="coiled-coil region" evidence="20">
    <location>
        <begin position="293"/>
        <end position="348"/>
    </location>
</feature>
<feature type="domain" description="PAC" evidence="23">
    <location>
        <begin position="253"/>
        <end position="305"/>
    </location>
</feature>
<evidence type="ECO:0000256" key="14">
    <source>
        <dbReference type="ARBA" id="ARBA00023004"/>
    </source>
</evidence>
<dbReference type="Pfam" id="PF02518">
    <property type="entry name" value="HATPase_c"/>
    <property type="match status" value="1"/>
</dbReference>
<dbReference type="GO" id="GO:0005524">
    <property type="term" value="F:ATP binding"/>
    <property type="evidence" value="ECO:0007669"/>
    <property type="project" value="UniProtKB-KW"/>
</dbReference>
<dbReference type="eggNOG" id="COG0784">
    <property type="taxonomic scope" value="Bacteria"/>
</dbReference>
<dbReference type="Pfam" id="PF07730">
    <property type="entry name" value="HisKA_3"/>
    <property type="match status" value="1"/>
</dbReference>
<dbReference type="PANTHER" id="PTHR24421">
    <property type="entry name" value="NITRATE/NITRITE SENSOR PROTEIN NARX-RELATED"/>
    <property type="match status" value="1"/>
</dbReference>
<dbReference type="HOGENOM" id="CLU_486469_0_0_7"/>
<evidence type="ECO:0000256" key="11">
    <source>
        <dbReference type="ARBA" id="ARBA00022741"/>
    </source>
</evidence>
<dbReference type="RefSeq" id="WP_011698724.1">
    <property type="nucleotide sequence ID" value="NC_008554.1"/>
</dbReference>
<dbReference type="Proteomes" id="UP000001784">
    <property type="component" value="Chromosome"/>
</dbReference>
<dbReference type="PROSITE" id="PS50110">
    <property type="entry name" value="RESPONSE_REGULATORY"/>
    <property type="match status" value="1"/>
</dbReference>
<dbReference type="InterPro" id="IPR011712">
    <property type="entry name" value="Sig_transdc_His_kin_sub3_dim/P"/>
</dbReference>
<evidence type="ECO:0000256" key="19">
    <source>
        <dbReference type="PROSITE-ProRule" id="PRU00169"/>
    </source>
</evidence>
<dbReference type="InterPro" id="IPR000014">
    <property type="entry name" value="PAS"/>
</dbReference>
<evidence type="ECO:0000256" key="5">
    <source>
        <dbReference type="ARBA" id="ARBA00017322"/>
    </source>
</evidence>
<dbReference type="GO" id="GO:0005737">
    <property type="term" value="C:cytoplasm"/>
    <property type="evidence" value="ECO:0007669"/>
    <property type="project" value="UniProtKB-SubCell"/>
</dbReference>
<dbReference type="GO" id="GO:0000155">
    <property type="term" value="F:phosphorelay sensor kinase activity"/>
    <property type="evidence" value="ECO:0007669"/>
    <property type="project" value="InterPro"/>
</dbReference>
<evidence type="ECO:0000256" key="15">
    <source>
        <dbReference type="ARBA" id="ARBA00023012"/>
    </source>
</evidence>
<comment type="function">
    <text evidence="17">Member of the two-component regulatory system NreB/NreC involved in the control of dissimilatory nitrate/nitrite reduction in response to oxygen. NreB functions as a direct oxygen sensor histidine kinase which is autophosphorylated, in the absence of oxygen, probably at the conserved histidine residue, and transfers its phosphate group probably to a conserved aspartate residue of NreC. NreB/NreC activates the expression of the nitrate (narGHJI) and nitrite (nir) reductase operons, as well as the putative nitrate transporter gene narT.</text>
</comment>
<evidence type="ECO:0000259" key="22">
    <source>
        <dbReference type="PROSITE" id="PS50110"/>
    </source>
</evidence>
<dbReference type="eggNOG" id="COG4585">
    <property type="taxonomic scope" value="Bacteria"/>
</dbReference>
<dbReference type="InterPro" id="IPR011006">
    <property type="entry name" value="CheY-like_superfamily"/>
</dbReference>
<dbReference type="SMART" id="SM00387">
    <property type="entry name" value="HATPase_c"/>
    <property type="match status" value="1"/>
</dbReference>